<dbReference type="SUPFAM" id="SSF52317">
    <property type="entry name" value="Class I glutamine amidotransferase-like"/>
    <property type="match status" value="1"/>
</dbReference>
<dbReference type="PANTHER" id="PTHR10224:SF12">
    <property type="entry name" value="GLYOXALASE ELBB"/>
    <property type="match status" value="1"/>
</dbReference>
<dbReference type="InterPro" id="IPR029062">
    <property type="entry name" value="Class_I_gatase-like"/>
</dbReference>
<dbReference type="Gene3D" id="3.40.50.880">
    <property type="match status" value="1"/>
</dbReference>
<dbReference type="GO" id="GO:0016829">
    <property type="term" value="F:lyase activity"/>
    <property type="evidence" value="ECO:0007669"/>
    <property type="project" value="UniProtKB-KW"/>
</dbReference>
<keyword evidence="1" id="KW-0456">Lyase</keyword>
<keyword evidence="2" id="KW-1185">Reference proteome</keyword>
<reference evidence="1 2" key="1">
    <citation type="submission" date="2019-10" db="EMBL/GenBank/DDBJ databases">
        <title>Genome sequence of Phaeocystidibacter marisrubri JCM30614 (type strain).</title>
        <authorList>
            <person name="Bowman J.P."/>
        </authorList>
    </citation>
    <scope>NUCLEOTIDE SEQUENCE [LARGE SCALE GENOMIC DNA]</scope>
    <source>
        <strain evidence="1 2">JCM 30614</strain>
    </source>
</reference>
<evidence type="ECO:0000313" key="1">
    <source>
        <dbReference type="EMBL" id="KAB2815733.1"/>
    </source>
</evidence>
<dbReference type="EC" id="4.2.1.-" evidence="1"/>
<protein>
    <submittedName>
        <fullName evidence="1">Isoprenoid biosynthesis glyoxalase ElbB</fullName>
        <ecNumber evidence="1">4.2.1.-</ecNumber>
    </submittedName>
</protein>
<dbReference type="EMBL" id="WBVQ01000002">
    <property type="protein sequence ID" value="KAB2815733.1"/>
    <property type="molecule type" value="Genomic_DNA"/>
</dbReference>
<dbReference type="OrthoDB" id="9800516at2"/>
<dbReference type="NCBIfam" id="NF008747">
    <property type="entry name" value="PRK11780.1"/>
    <property type="match status" value="1"/>
</dbReference>
<dbReference type="RefSeq" id="WP_151693163.1">
    <property type="nucleotide sequence ID" value="NZ_BMGX01000001.1"/>
</dbReference>
<name>A0A6L3ZCY8_9FLAO</name>
<accession>A0A6L3ZCY8</accession>
<evidence type="ECO:0000313" key="2">
    <source>
        <dbReference type="Proteomes" id="UP000484164"/>
    </source>
</evidence>
<sequence>MKFAVLLHGSGVYDGTEIQEAVLTLLAIAERGHTYQCVAPDIQQHHVIDHTNGSEMEETRNVFVESARIARGEIVKLSDFDASPYDVLMMPGGFGTAKNFTKWAFEGPNGPINESVKNLILDFVSAGKPIGALCMSPTTVAKALEGSNYHSTLSVGSTAEGSPYDIAAISGGVEATGAKSEMKTVREVSVDESNKIVCAPCYMMDANIVEVKKNIELALDKILALI</sequence>
<comment type="caution">
    <text evidence="1">The sequence shown here is derived from an EMBL/GenBank/DDBJ whole genome shotgun (WGS) entry which is preliminary data.</text>
</comment>
<dbReference type="Proteomes" id="UP000484164">
    <property type="component" value="Unassembled WGS sequence"/>
</dbReference>
<dbReference type="PANTHER" id="PTHR10224">
    <property type="entry name" value="ES1 PROTEIN HOMOLOG, MITOCHONDRIAL"/>
    <property type="match status" value="1"/>
</dbReference>
<organism evidence="1 2">
    <name type="scientific">Phaeocystidibacter marisrubri</name>
    <dbReference type="NCBI Taxonomy" id="1577780"/>
    <lineage>
        <taxon>Bacteria</taxon>
        <taxon>Pseudomonadati</taxon>
        <taxon>Bacteroidota</taxon>
        <taxon>Flavobacteriia</taxon>
        <taxon>Flavobacteriales</taxon>
        <taxon>Phaeocystidibacteraceae</taxon>
        <taxon>Phaeocystidibacter</taxon>
    </lineage>
</organism>
<dbReference type="AlphaFoldDB" id="A0A6L3ZCY8"/>
<gene>
    <name evidence="1" type="primary">elbB</name>
    <name evidence="1" type="ORF">F8C82_08520</name>
</gene>
<proteinExistence type="predicted"/>